<dbReference type="Proteomes" id="UP001596406">
    <property type="component" value="Unassembled WGS sequence"/>
</dbReference>
<sequence length="84" mass="9336">MSDDPEAPDGESPEGEEPRTADHYRHPDGTTEVVYAVEEGRILVVREYESVEAFERAVADARYLGLHEGVEALPDVSEFEDDAD</sequence>
<dbReference type="EMBL" id="JBHSXM010000006">
    <property type="protein sequence ID" value="MFC6838517.1"/>
    <property type="molecule type" value="Genomic_DNA"/>
</dbReference>
<evidence type="ECO:0000313" key="3">
    <source>
        <dbReference type="Proteomes" id="UP001596406"/>
    </source>
</evidence>
<feature type="region of interest" description="Disordered" evidence="1">
    <location>
        <begin position="1"/>
        <end position="30"/>
    </location>
</feature>
<gene>
    <name evidence="2" type="ORF">ACFQHK_18715</name>
</gene>
<reference evidence="2 3" key="1">
    <citation type="journal article" date="2019" name="Int. J. Syst. Evol. Microbiol.">
        <title>The Global Catalogue of Microorganisms (GCM) 10K type strain sequencing project: providing services to taxonomists for standard genome sequencing and annotation.</title>
        <authorList>
            <consortium name="The Broad Institute Genomics Platform"/>
            <consortium name="The Broad Institute Genome Sequencing Center for Infectious Disease"/>
            <person name="Wu L."/>
            <person name="Ma J."/>
        </authorList>
    </citation>
    <scope>NUCLEOTIDE SEQUENCE [LARGE SCALE GENOMIC DNA]</scope>
    <source>
        <strain evidence="2 3">PSRA2</strain>
    </source>
</reference>
<feature type="compositionally biased region" description="Acidic residues" evidence="1">
    <location>
        <begin position="1"/>
        <end position="15"/>
    </location>
</feature>
<accession>A0ABD5UJG5</accession>
<name>A0ABD5UJG5_9EURY</name>
<evidence type="ECO:0000256" key="1">
    <source>
        <dbReference type="SAM" id="MobiDB-lite"/>
    </source>
</evidence>
<proteinExistence type="predicted"/>
<organism evidence="2 3">
    <name type="scientific">Halomarina ordinaria</name>
    <dbReference type="NCBI Taxonomy" id="3033939"/>
    <lineage>
        <taxon>Archaea</taxon>
        <taxon>Methanobacteriati</taxon>
        <taxon>Methanobacteriota</taxon>
        <taxon>Stenosarchaea group</taxon>
        <taxon>Halobacteria</taxon>
        <taxon>Halobacteriales</taxon>
        <taxon>Natronomonadaceae</taxon>
        <taxon>Halomarina</taxon>
    </lineage>
</organism>
<evidence type="ECO:0000313" key="2">
    <source>
        <dbReference type="EMBL" id="MFC6838517.1"/>
    </source>
</evidence>
<comment type="caution">
    <text evidence="2">The sequence shown here is derived from an EMBL/GenBank/DDBJ whole genome shotgun (WGS) entry which is preliminary data.</text>
</comment>
<feature type="compositionally biased region" description="Basic and acidic residues" evidence="1">
    <location>
        <begin position="16"/>
        <end position="29"/>
    </location>
</feature>
<dbReference type="AlphaFoldDB" id="A0ABD5UJG5"/>
<protein>
    <submittedName>
        <fullName evidence="2">Uncharacterized protein</fullName>
    </submittedName>
</protein>
<dbReference type="RefSeq" id="WP_304450206.1">
    <property type="nucleotide sequence ID" value="NZ_JARRAH010000006.1"/>
</dbReference>
<keyword evidence="3" id="KW-1185">Reference proteome</keyword>